<dbReference type="AlphaFoldDB" id="A0A485LKA0"/>
<dbReference type="EMBL" id="CAADRA010007088">
    <property type="protein sequence ID" value="VFT99160.1"/>
    <property type="molecule type" value="Genomic_DNA"/>
</dbReference>
<reference evidence="3 4" key="1">
    <citation type="submission" date="2019-03" db="EMBL/GenBank/DDBJ databases">
        <authorList>
            <person name="Gaulin E."/>
            <person name="Dumas B."/>
        </authorList>
    </citation>
    <scope>NUCLEOTIDE SEQUENCE [LARGE SCALE GENOMIC DNA]</scope>
    <source>
        <strain evidence="3">CBS 568.67</strain>
    </source>
</reference>
<organism evidence="3 4">
    <name type="scientific">Aphanomyces stellatus</name>
    <dbReference type="NCBI Taxonomy" id="120398"/>
    <lineage>
        <taxon>Eukaryota</taxon>
        <taxon>Sar</taxon>
        <taxon>Stramenopiles</taxon>
        <taxon>Oomycota</taxon>
        <taxon>Saprolegniomycetes</taxon>
        <taxon>Saprolegniales</taxon>
        <taxon>Verrucalvaceae</taxon>
        <taxon>Aphanomyces</taxon>
    </lineage>
</organism>
<feature type="region of interest" description="Disordered" evidence="1">
    <location>
        <begin position="25"/>
        <end position="52"/>
    </location>
</feature>
<evidence type="ECO:0000256" key="1">
    <source>
        <dbReference type="SAM" id="MobiDB-lite"/>
    </source>
</evidence>
<protein>
    <submittedName>
        <fullName evidence="3">Aste57867_22500 protein</fullName>
    </submittedName>
</protein>
<gene>
    <name evidence="3" type="primary">Aste57867_22500</name>
    <name evidence="2" type="ORF">As57867_022430</name>
    <name evidence="3" type="ORF">ASTE57867_22500</name>
</gene>
<feature type="compositionally biased region" description="Acidic residues" evidence="1">
    <location>
        <begin position="26"/>
        <end position="41"/>
    </location>
</feature>
<name>A0A485LKA0_9STRA</name>
<reference evidence="2" key="2">
    <citation type="submission" date="2019-06" db="EMBL/GenBank/DDBJ databases">
        <title>Genomics analysis of Aphanomyces spp. identifies a new class of oomycete effector associated with host adaptation.</title>
        <authorList>
            <person name="Gaulin E."/>
        </authorList>
    </citation>
    <scope>NUCLEOTIDE SEQUENCE</scope>
    <source>
        <strain evidence="2">CBS 578.67</strain>
    </source>
</reference>
<evidence type="ECO:0000313" key="4">
    <source>
        <dbReference type="Proteomes" id="UP000332933"/>
    </source>
</evidence>
<evidence type="ECO:0000313" key="2">
    <source>
        <dbReference type="EMBL" id="KAF0685664.1"/>
    </source>
</evidence>
<dbReference type="EMBL" id="VJMH01007062">
    <property type="protein sequence ID" value="KAF0685664.1"/>
    <property type="molecule type" value="Genomic_DNA"/>
</dbReference>
<dbReference type="Proteomes" id="UP000332933">
    <property type="component" value="Unassembled WGS sequence"/>
</dbReference>
<evidence type="ECO:0000313" key="3">
    <source>
        <dbReference type="EMBL" id="VFT99160.1"/>
    </source>
</evidence>
<sequence>MHTRVIDSAQPLFDIPTDEHRGDAVYDLEFDPDPTGDDDPAADIKPRSRETSGIEMQLQARGIELEDLSFLEPDLCTLDDWHAEVDAMVRPTTTGPSRDVDKELVAILTTMEPKGHFMTAAIHYMNDPKQWAVFVRDPVVKESCRCLGIDMATLQPRSLDYFRRDHAEVVPEMVANVRFQAHTLERQECIALILQAQPLVQAKQLRPSTVDTQTLGRKKRLIRPLPSQNEPRRLPKEDTGRMKMIREARQLENAERWKDTKESIRKAATRRTDALQKTELGFKQKEFEREVKSKSRDAKAEKEVRRKVILRHVIKEKTLVALKPQSDEEARLVKEMHKIELKEHRNRADRIKHAKEYQKAYLAERNCH</sequence>
<dbReference type="OrthoDB" id="77709at2759"/>
<accession>A0A485LKA0</accession>
<feature type="compositionally biased region" description="Basic and acidic residues" evidence="1">
    <location>
        <begin position="42"/>
        <end position="52"/>
    </location>
</feature>
<proteinExistence type="predicted"/>
<keyword evidence="4" id="KW-1185">Reference proteome</keyword>